<dbReference type="SUPFAM" id="SSF51197">
    <property type="entry name" value="Clavaminate synthase-like"/>
    <property type="match status" value="1"/>
</dbReference>
<comment type="caution">
    <text evidence="1">The sequence shown here is derived from an EMBL/GenBank/DDBJ whole genome shotgun (WGS) entry which is preliminary data.</text>
</comment>
<dbReference type="GO" id="GO:0005829">
    <property type="term" value="C:cytosol"/>
    <property type="evidence" value="ECO:0007669"/>
    <property type="project" value="TreeGrafter"/>
</dbReference>
<evidence type="ECO:0000313" key="2">
    <source>
        <dbReference type="Proteomes" id="UP000294830"/>
    </source>
</evidence>
<protein>
    <submittedName>
        <fullName evidence="1">YhcH/YjgK/YiaL family protein</fullName>
    </submittedName>
</protein>
<proteinExistence type="predicted"/>
<dbReference type="AlphaFoldDB" id="A0A4V2RNG5"/>
<dbReference type="PANTHER" id="PTHR34986">
    <property type="entry name" value="EVOLVED BETA-GALACTOSIDASE SUBUNIT BETA"/>
    <property type="match status" value="1"/>
</dbReference>
<dbReference type="EMBL" id="SLWB01000015">
    <property type="protein sequence ID" value="TCN63660.1"/>
    <property type="molecule type" value="Genomic_DNA"/>
</dbReference>
<dbReference type="RefSeq" id="WP_131840098.1">
    <property type="nucleotide sequence ID" value="NZ_SLWB01000015.1"/>
</dbReference>
<dbReference type="Gene3D" id="2.60.120.370">
    <property type="entry name" value="YhcH/YjgK/YiaL"/>
    <property type="match status" value="1"/>
</dbReference>
<accession>A0A4V2RNG5</accession>
<dbReference type="InterPro" id="IPR037012">
    <property type="entry name" value="NanQ/TabA/YiaL_sf"/>
</dbReference>
<evidence type="ECO:0000313" key="1">
    <source>
        <dbReference type="EMBL" id="TCN63660.1"/>
    </source>
</evidence>
<reference evidence="1 2" key="1">
    <citation type="submission" date="2019-03" db="EMBL/GenBank/DDBJ databases">
        <title>Genomic Encyclopedia of Archaeal and Bacterial Type Strains, Phase II (KMG-II): from individual species to whole genera.</title>
        <authorList>
            <person name="Goeker M."/>
        </authorList>
    </citation>
    <scope>NUCLEOTIDE SEQUENCE [LARGE SCALE GENOMIC DNA]</scope>
    <source>
        <strain evidence="1 2">RL-C</strain>
    </source>
</reference>
<dbReference type="NCBIfam" id="TIGR00022">
    <property type="entry name" value="YhcH/YjgK/YiaL family protein"/>
    <property type="match status" value="1"/>
</dbReference>
<keyword evidence="2" id="KW-1185">Reference proteome</keyword>
<dbReference type="Pfam" id="PF04074">
    <property type="entry name" value="DUF386"/>
    <property type="match status" value="1"/>
</dbReference>
<sequence length="202" mass="23160">MYLKWILALAAMAAATGYTMGRAKKMENKQETVNKWFTSHCYLNGLAAYPHDSVNREAFYQHYQKHPERWDATFKFLRETNLDSLPVGKYKLLEDDVVVSVTEGITRPMGNTRWEFHKRFIDLQYIYKGREMMGAAPIGSLTPTTPYDDTKDVGFGDVNGGSYYEMDSQSFQLFFPSDAHRPNIAVAGNDHIKKIVVKIKLD</sequence>
<dbReference type="InterPro" id="IPR004375">
    <property type="entry name" value="NanQ/TabA/YiaL"/>
</dbReference>
<organism evidence="1 2">
    <name type="scientific">Acetobacteroides hydrogenigenes</name>
    <dbReference type="NCBI Taxonomy" id="979970"/>
    <lineage>
        <taxon>Bacteria</taxon>
        <taxon>Pseudomonadati</taxon>
        <taxon>Bacteroidota</taxon>
        <taxon>Bacteroidia</taxon>
        <taxon>Bacteroidales</taxon>
        <taxon>Rikenellaceae</taxon>
        <taxon>Acetobacteroides</taxon>
    </lineage>
</organism>
<dbReference type="Proteomes" id="UP000294830">
    <property type="component" value="Unassembled WGS sequence"/>
</dbReference>
<dbReference type="PANTHER" id="PTHR34986:SF1">
    <property type="entry name" value="PROTEIN YIAL"/>
    <property type="match status" value="1"/>
</dbReference>
<name>A0A4V2RNG5_9BACT</name>
<dbReference type="OrthoDB" id="9792756at2"/>
<gene>
    <name evidence="1" type="ORF">CLV25_11510</name>
</gene>